<evidence type="ECO:0000256" key="9">
    <source>
        <dbReference type="ARBA" id="ARBA00022692"/>
    </source>
</evidence>
<dbReference type="Pfam" id="PF02706">
    <property type="entry name" value="Wzz"/>
    <property type="match status" value="1"/>
</dbReference>
<feature type="domain" description="AAA" evidence="21">
    <location>
        <begin position="569"/>
        <end position="709"/>
    </location>
</feature>
<evidence type="ECO:0000256" key="19">
    <source>
        <dbReference type="SAM" id="Phobius"/>
    </source>
</evidence>
<dbReference type="GO" id="GO:0004713">
    <property type="term" value="F:protein tyrosine kinase activity"/>
    <property type="evidence" value="ECO:0007669"/>
    <property type="project" value="TreeGrafter"/>
</dbReference>
<evidence type="ECO:0000256" key="6">
    <source>
        <dbReference type="ARBA" id="ARBA00022475"/>
    </source>
</evidence>
<keyword evidence="14 19" id="KW-0472">Membrane</keyword>
<comment type="similarity">
    <text evidence="3">Belongs to the CpsD/CapB family.</text>
</comment>
<organism evidence="22 23">
    <name type="scientific">Scytonema millei VB511283</name>
    <dbReference type="NCBI Taxonomy" id="1245923"/>
    <lineage>
        <taxon>Bacteria</taxon>
        <taxon>Bacillati</taxon>
        <taxon>Cyanobacteriota</taxon>
        <taxon>Cyanophyceae</taxon>
        <taxon>Nostocales</taxon>
        <taxon>Scytonemataceae</taxon>
        <taxon>Scytonema</taxon>
    </lineage>
</organism>
<name>A0A9X5I6I6_9CYAN</name>
<evidence type="ECO:0000256" key="13">
    <source>
        <dbReference type="ARBA" id="ARBA00022989"/>
    </source>
</evidence>
<evidence type="ECO:0000256" key="12">
    <source>
        <dbReference type="ARBA" id="ARBA00022840"/>
    </source>
</evidence>
<evidence type="ECO:0000256" key="16">
    <source>
        <dbReference type="ARBA" id="ARBA00051245"/>
    </source>
</evidence>
<keyword evidence="15" id="KW-0829">Tyrosine-protein kinase</keyword>
<evidence type="ECO:0000256" key="7">
    <source>
        <dbReference type="ARBA" id="ARBA00022519"/>
    </source>
</evidence>
<reference evidence="22 23" key="1">
    <citation type="journal article" date="2015" name="Genome Announc.">
        <title>Draft Genome Sequence of the Terrestrial Cyanobacterium Scytonema millei VB511283, Isolated from Eastern India.</title>
        <authorList>
            <person name="Sen D."/>
            <person name="Chandrababunaidu M.M."/>
            <person name="Singh D."/>
            <person name="Sanghi N."/>
            <person name="Ghorai A."/>
            <person name="Mishra G.P."/>
            <person name="Madduluri M."/>
            <person name="Adhikary S.P."/>
            <person name="Tripathy S."/>
        </authorList>
    </citation>
    <scope>NUCLEOTIDE SEQUENCE [LARGE SCALE GENOMIC DNA]</scope>
    <source>
        <strain evidence="22 23">VB511283</strain>
    </source>
</reference>
<keyword evidence="8" id="KW-0808">Transferase</keyword>
<evidence type="ECO:0000256" key="1">
    <source>
        <dbReference type="ARBA" id="ARBA00004429"/>
    </source>
</evidence>
<dbReference type="CDD" id="cd05387">
    <property type="entry name" value="BY-kinase"/>
    <property type="match status" value="1"/>
</dbReference>
<dbReference type="Gene3D" id="3.40.50.300">
    <property type="entry name" value="P-loop containing nucleotide triphosphate hydrolases"/>
    <property type="match status" value="1"/>
</dbReference>
<keyword evidence="11" id="KW-0418">Kinase</keyword>
<dbReference type="InterPro" id="IPR005702">
    <property type="entry name" value="Wzc-like_C"/>
</dbReference>
<evidence type="ECO:0000256" key="10">
    <source>
        <dbReference type="ARBA" id="ARBA00022741"/>
    </source>
</evidence>
<dbReference type="SUPFAM" id="SSF52540">
    <property type="entry name" value="P-loop containing nucleoside triphosphate hydrolases"/>
    <property type="match status" value="1"/>
</dbReference>
<keyword evidence="10" id="KW-0547">Nucleotide-binding</keyword>
<evidence type="ECO:0000256" key="11">
    <source>
        <dbReference type="ARBA" id="ARBA00022777"/>
    </source>
</evidence>
<dbReference type="InterPro" id="IPR027417">
    <property type="entry name" value="P-loop_NTPase"/>
</dbReference>
<gene>
    <name evidence="22" type="ORF">QH73_0021385</name>
</gene>
<keyword evidence="6" id="KW-1003">Cell membrane</keyword>
<dbReference type="EC" id="2.7.10.2" evidence="5"/>
<dbReference type="EMBL" id="JTJC03000007">
    <property type="protein sequence ID" value="NHC37156.1"/>
    <property type="molecule type" value="Genomic_DNA"/>
</dbReference>
<protein>
    <recommendedName>
        <fullName evidence="5">non-specific protein-tyrosine kinase</fullName>
        <ecNumber evidence="5">2.7.10.2</ecNumber>
    </recommendedName>
</protein>
<evidence type="ECO:0000256" key="2">
    <source>
        <dbReference type="ARBA" id="ARBA00006683"/>
    </source>
</evidence>
<dbReference type="OrthoDB" id="580971at2"/>
<keyword evidence="23" id="KW-1185">Reference proteome</keyword>
<sequence length="759" mass="84027">METKHHLQKLLTESNSPQSQSLPLASKAQLEEGDEGGLNIGKLIAAVQRRMLVVASVATTVAAAAVVYGLLSKPVYEAKFDLLLEPITAENKLSISPLNEIKTEQRSVNETEIKVLQSPKIMTPVAKQVLTQYPNADLTKLKFERLPNTNIISVTYRDPNPEKIKYVLDLLSKAYLVYSLEERRSDVRMGLQFIEEQLPKLRQQVESLQERLQTFRQKHDLIDTEGQGKQLADRLNLITQQQRETQTQLARTRALYNALQQQLQMRSPEAAVVTALSEAPRYQALLNELQKIQTKIAVTAAQYREDSPTVQALRSQERNLLPLVEQERRAILGKNIRVSNQLPAFASTNTIRQQQTQQILEAANQIQTLEAENKALAQADMVLRQQVKQFPALARQNDDLIGQLKIASENLNQFLTKREALRIDLAQKQVPWQLITPPTDPVTSSLSLKRNLMLGAVMGLLTGIAVALLIEKFSNVIHTPEEVKDLTRLPLLGEIPLKKDASSVQAGVTELVKSINPIAKSSQQKSQTQQQTMAQFWESLRSLYTNIRFLGFDKPIRSLAVISAAAEEGKSTVALHLAQTAAMMGQRVLLVDADLRNPNIHKRLGLSNTVGLSNVIVNDINFQDVLHRVNCEPVAVKNSDRAELSLSKTSLEVESLYVLTAGQIPPNPAHLLSSQKMQNLAKQFESAFDLIVYDTSPLLGLADSNLLSAHIDASLLVVGMGKAHRSALAKALESLKIVGSPVIGAVANGVTTGYKSAYY</sequence>
<dbReference type="InterPro" id="IPR003856">
    <property type="entry name" value="LPS_length_determ_N"/>
</dbReference>
<comment type="subcellular location">
    <subcellularLocation>
        <location evidence="1">Cell inner membrane</location>
        <topology evidence="1">Multi-pass membrane protein</topology>
    </subcellularLocation>
</comment>
<evidence type="ECO:0000259" key="21">
    <source>
        <dbReference type="Pfam" id="PF13614"/>
    </source>
</evidence>
<evidence type="ECO:0000259" key="20">
    <source>
        <dbReference type="Pfam" id="PF02706"/>
    </source>
</evidence>
<proteinExistence type="inferred from homology"/>
<dbReference type="RefSeq" id="WP_052290127.1">
    <property type="nucleotide sequence ID" value="NZ_JTJC03000007.1"/>
</dbReference>
<evidence type="ECO:0000256" key="8">
    <source>
        <dbReference type="ARBA" id="ARBA00022679"/>
    </source>
</evidence>
<keyword evidence="9 19" id="KW-0812">Transmembrane</keyword>
<evidence type="ECO:0000256" key="18">
    <source>
        <dbReference type="SAM" id="MobiDB-lite"/>
    </source>
</evidence>
<feature type="domain" description="Polysaccharide chain length determinant N-terminal" evidence="20">
    <location>
        <begin position="38"/>
        <end position="128"/>
    </location>
</feature>
<evidence type="ECO:0000256" key="17">
    <source>
        <dbReference type="SAM" id="Coils"/>
    </source>
</evidence>
<dbReference type="Proteomes" id="UP000031532">
    <property type="component" value="Unassembled WGS sequence"/>
</dbReference>
<evidence type="ECO:0000256" key="4">
    <source>
        <dbReference type="ARBA" id="ARBA00008883"/>
    </source>
</evidence>
<evidence type="ECO:0000313" key="23">
    <source>
        <dbReference type="Proteomes" id="UP000031532"/>
    </source>
</evidence>
<comment type="caution">
    <text evidence="22">The sequence shown here is derived from an EMBL/GenBank/DDBJ whole genome shotgun (WGS) entry which is preliminary data.</text>
</comment>
<keyword evidence="17" id="KW-0175">Coiled coil</keyword>
<feature type="compositionally biased region" description="Polar residues" evidence="18">
    <location>
        <begin position="11"/>
        <end position="23"/>
    </location>
</feature>
<feature type="coiled-coil region" evidence="17">
    <location>
        <begin position="191"/>
        <end position="302"/>
    </location>
</feature>
<accession>A0A9X5I6I6</accession>
<comment type="similarity">
    <text evidence="4">Belongs to the etk/wzc family.</text>
</comment>
<evidence type="ECO:0000256" key="3">
    <source>
        <dbReference type="ARBA" id="ARBA00007316"/>
    </source>
</evidence>
<comment type="similarity">
    <text evidence="2">Belongs to the CpsC/CapA family.</text>
</comment>
<feature type="transmembrane region" description="Helical" evidence="19">
    <location>
        <begin position="51"/>
        <end position="71"/>
    </location>
</feature>
<evidence type="ECO:0000256" key="5">
    <source>
        <dbReference type="ARBA" id="ARBA00011903"/>
    </source>
</evidence>
<comment type="catalytic activity">
    <reaction evidence="16">
        <text>L-tyrosyl-[protein] + ATP = O-phospho-L-tyrosyl-[protein] + ADP + H(+)</text>
        <dbReference type="Rhea" id="RHEA:10596"/>
        <dbReference type="Rhea" id="RHEA-COMP:10136"/>
        <dbReference type="Rhea" id="RHEA-COMP:20101"/>
        <dbReference type="ChEBI" id="CHEBI:15378"/>
        <dbReference type="ChEBI" id="CHEBI:30616"/>
        <dbReference type="ChEBI" id="CHEBI:46858"/>
        <dbReference type="ChEBI" id="CHEBI:61978"/>
        <dbReference type="ChEBI" id="CHEBI:456216"/>
        <dbReference type="EC" id="2.7.10.2"/>
    </reaction>
</comment>
<feature type="coiled-coil region" evidence="17">
    <location>
        <begin position="352"/>
        <end position="379"/>
    </location>
</feature>
<dbReference type="GO" id="GO:0005886">
    <property type="term" value="C:plasma membrane"/>
    <property type="evidence" value="ECO:0007669"/>
    <property type="project" value="UniProtKB-SubCell"/>
</dbReference>
<dbReference type="InterPro" id="IPR025669">
    <property type="entry name" value="AAA_dom"/>
</dbReference>
<dbReference type="PANTHER" id="PTHR32309:SF13">
    <property type="entry name" value="FERRIC ENTEROBACTIN TRANSPORT PROTEIN FEPE"/>
    <property type="match status" value="1"/>
</dbReference>
<keyword evidence="7" id="KW-0997">Cell inner membrane</keyword>
<keyword evidence="12" id="KW-0067">ATP-binding</keyword>
<keyword evidence="13 19" id="KW-1133">Transmembrane helix</keyword>
<dbReference type="PANTHER" id="PTHR32309">
    <property type="entry name" value="TYROSINE-PROTEIN KINASE"/>
    <property type="match status" value="1"/>
</dbReference>
<evidence type="ECO:0000313" key="22">
    <source>
        <dbReference type="EMBL" id="NHC37156.1"/>
    </source>
</evidence>
<evidence type="ECO:0000256" key="15">
    <source>
        <dbReference type="ARBA" id="ARBA00023137"/>
    </source>
</evidence>
<dbReference type="Pfam" id="PF13614">
    <property type="entry name" value="AAA_31"/>
    <property type="match status" value="1"/>
</dbReference>
<evidence type="ECO:0000256" key="14">
    <source>
        <dbReference type="ARBA" id="ARBA00023136"/>
    </source>
</evidence>
<dbReference type="AlphaFoldDB" id="A0A9X5I6I6"/>
<dbReference type="InterPro" id="IPR050445">
    <property type="entry name" value="Bact_polysacc_biosynth/exp"/>
</dbReference>
<feature type="region of interest" description="Disordered" evidence="18">
    <location>
        <begin position="1"/>
        <end position="28"/>
    </location>
</feature>